<dbReference type="AlphaFoldDB" id="A0A8J3ACR6"/>
<name>A0A8J3ACR6_9BACI</name>
<reference evidence="2" key="1">
    <citation type="journal article" date="2019" name="Int. J. Syst. Evol. Microbiol.">
        <title>The Global Catalogue of Microorganisms (GCM) 10K type strain sequencing project: providing services to taxonomists for standard genome sequencing and annotation.</title>
        <authorList>
            <consortium name="The Broad Institute Genomics Platform"/>
            <consortium name="The Broad Institute Genome Sequencing Center for Infectious Disease"/>
            <person name="Wu L."/>
            <person name="Ma J."/>
        </authorList>
    </citation>
    <scope>NUCLEOTIDE SEQUENCE [LARGE SCALE GENOMIC DNA]</scope>
    <source>
        <strain evidence="2">CGMCC 1.14993</strain>
    </source>
</reference>
<proteinExistence type="predicted"/>
<dbReference type="OrthoDB" id="2940501at2"/>
<dbReference type="EMBL" id="BMHB01000001">
    <property type="protein sequence ID" value="GGI11462.1"/>
    <property type="molecule type" value="Genomic_DNA"/>
</dbReference>
<evidence type="ECO:0000313" key="1">
    <source>
        <dbReference type="EMBL" id="GGI11462.1"/>
    </source>
</evidence>
<organism evidence="1 2">
    <name type="scientific">Gottfriedia solisilvae</name>
    <dbReference type="NCBI Taxonomy" id="1516104"/>
    <lineage>
        <taxon>Bacteria</taxon>
        <taxon>Bacillati</taxon>
        <taxon>Bacillota</taxon>
        <taxon>Bacilli</taxon>
        <taxon>Bacillales</taxon>
        <taxon>Bacillaceae</taxon>
        <taxon>Gottfriedia</taxon>
    </lineage>
</organism>
<protein>
    <submittedName>
        <fullName evidence="1">Uncharacterized protein</fullName>
    </submittedName>
</protein>
<dbReference type="RefSeq" id="WP_087999045.1">
    <property type="nucleotide sequence ID" value="NZ_BMHB01000001.1"/>
</dbReference>
<comment type="caution">
    <text evidence="1">The sequence shown here is derived from an EMBL/GenBank/DDBJ whole genome shotgun (WGS) entry which is preliminary data.</text>
</comment>
<gene>
    <name evidence="1" type="ORF">GCM10007380_07960</name>
</gene>
<dbReference type="Proteomes" id="UP000626244">
    <property type="component" value="Unassembled WGS sequence"/>
</dbReference>
<sequence>MGIKAFYYDGSGHGYFFFQSELLKNQSLMSGETRKVISGNPYLIDWHQVRQSVVSVDNYKKSDI</sequence>
<keyword evidence="2" id="KW-1185">Reference proteome</keyword>
<accession>A0A8J3ACR6</accession>
<evidence type="ECO:0000313" key="2">
    <source>
        <dbReference type="Proteomes" id="UP000626244"/>
    </source>
</evidence>